<feature type="chain" id="PRO_5047465708" evidence="3">
    <location>
        <begin position="27"/>
        <end position="149"/>
    </location>
</feature>
<dbReference type="InterPro" id="IPR039647">
    <property type="entry name" value="EF_hand_pair_protein_CML-like"/>
</dbReference>
<organism evidence="5 6">
    <name type="scientific">Pseudaquabacterium terrae</name>
    <dbReference type="NCBI Taxonomy" id="2732868"/>
    <lineage>
        <taxon>Bacteria</taxon>
        <taxon>Pseudomonadati</taxon>
        <taxon>Pseudomonadota</taxon>
        <taxon>Betaproteobacteria</taxon>
        <taxon>Burkholderiales</taxon>
        <taxon>Sphaerotilaceae</taxon>
        <taxon>Pseudaquabacterium</taxon>
    </lineage>
</organism>
<dbReference type="Proteomes" id="UP000737171">
    <property type="component" value="Unassembled WGS sequence"/>
</dbReference>
<keyword evidence="1" id="KW-0479">Metal-binding</keyword>
<proteinExistence type="predicted"/>
<keyword evidence="6" id="KW-1185">Reference proteome</keyword>
<dbReference type="InterPro" id="IPR011992">
    <property type="entry name" value="EF-hand-dom_pair"/>
</dbReference>
<feature type="domain" description="EF-hand" evidence="4">
    <location>
        <begin position="50"/>
        <end position="85"/>
    </location>
</feature>
<dbReference type="PROSITE" id="PS50222">
    <property type="entry name" value="EF_HAND_2"/>
    <property type="match status" value="2"/>
</dbReference>
<dbReference type="SMART" id="SM00054">
    <property type="entry name" value="EFh"/>
    <property type="match status" value="2"/>
</dbReference>
<reference evidence="5 6" key="1">
    <citation type="submission" date="2020-05" db="EMBL/GenBank/DDBJ databases">
        <title>Aquincola sp. isolate from soil.</title>
        <authorList>
            <person name="Han J."/>
            <person name="Kim D.-U."/>
        </authorList>
    </citation>
    <scope>NUCLEOTIDE SEQUENCE [LARGE SCALE GENOMIC DNA]</scope>
    <source>
        <strain evidence="5 6">S2</strain>
    </source>
</reference>
<dbReference type="PANTHER" id="PTHR10891">
    <property type="entry name" value="EF-HAND CALCIUM-BINDING DOMAIN CONTAINING PROTEIN"/>
    <property type="match status" value="1"/>
</dbReference>
<dbReference type="EMBL" id="JABRWJ010000001">
    <property type="protein sequence ID" value="NRF65529.1"/>
    <property type="molecule type" value="Genomic_DNA"/>
</dbReference>
<comment type="caution">
    <text evidence="5">The sequence shown here is derived from an EMBL/GenBank/DDBJ whole genome shotgun (WGS) entry which is preliminary data.</text>
</comment>
<dbReference type="PROSITE" id="PS00018">
    <property type="entry name" value="EF_HAND_1"/>
    <property type="match status" value="2"/>
</dbReference>
<evidence type="ECO:0000256" key="2">
    <source>
        <dbReference type="ARBA" id="ARBA00022737"/>
    </source>
</evidence>
<evidence type="ECO:0000313" key="5">
    <source>
        <dbReference type="EMBL" id="NRF65529.1"/>
    </source>
</evidence>
<sequence>MRTPTLRTVAAALFAVFAGLCATAVAARTAAPAEFAAMDADRDGRLTPAEHAAAAAKMFAAMDANHDQRITAAEMQAATKRLTGRAPRAKDLSAAEKIKVIDTDGDGVLSAAEHAGGSRSMFVAMDTDKDGYLSRGEFVAGHAQMLKKG</sequence>
<keyword evidence="2" id="KW-0677">Repeat</keyword>
<evidence type="ECO:0000256" key="3">
    <source>
        <dbReference type="SAM" id="SignalP"/>
    </source>
</evidence>
<evidence type="ECO:0000256" key="1">
    <source>
        <dbReference type="ARBA" id="ARBA00022723"/>
    </source>
</evidence>
<dbReference type="Pfam" id="PF13202">
    <property type="entry name" value="EF-hand_5"/>
    <property type="match status" value="3"/>
</dbReference>
<feature type="signal peptide" evidence="3">
    <location>
        <begin position="1"/>
        <end position="26"/>
    </location>
</feature>
<gene>
    <name evidence="5" type="ORF">HLB44_00895</name>
</gene>
<evidence type="ECO:0000259" key="4">
    <source>
        <dbReference type="PROSITE" id="PS50222"/>
    </source>
</evidence>
<dbReference type="InterPro" id="IPR018247">
    <property type="entry name" value="EF_Hand_1_Ca_BS"/>
</dbReference>
<protein>
    <submittedName>
        <fullName evidence="5">EF-hand domain-containing protein</fullName>
    </submittedName>
</protein>
<dbReference type="SUPFAM" id="SSF47473">
    <property type="entry name" value="EF-hand"/>
    <property type="match status" value="1"/>
</dbReference>
<dbReference type="InterPro" id="IPR002048">
    <property type="entry name" value="EF_hand_dom"/>
</dbReference>
<dbReference type="CDD" id="cd00051">
    <property type="entry name" value="EFh"/>
    <property type="match status" value="1"/>
</dbReference>
<name>A0ABX2E988_9BURK</name>
<keyword evidence="3" id="KW-0732">Signal</keyword>
<accession>A0ABX2E988</accession>
<feature type="domain" description="EF-hand" evidence="4">
    <location>
        <begin position="113"/>
        <end position="148"/>
    </location>
</feature>
<evidence type="ECO:0000313" key="6">
    <source>
        <dbReference type="Proteomes" id="UP000737171"/>
    </source>
</evidence>
<dbReference type="Gene3D" id="1.10.238.10">
    <property type="entry name" value="EF-hand"/>
    <property type="match status" value="2"/>
</dbReference>